<evidence type="ECO:0000256" key="1">
    <source>
        <dbReference type="ARBA" id="ARBA00023002"/>
    </source>
</evidence>
<dbReference type="InterPro" id="IPR036661">
    <property type="entry name" value="Luciferase-like_sf"/>
</dbReference>
<dbReference type="CDD" id="cd01097">
    <property type="entry name" value="Tetrahydromethanopterin_reductase"/>
    <property type="match status" value="1"/>
</dbReference>
<dbReference type="EMBL" id="VGLS01000021">
    <property type="protein sequence ID" value="MBM3222446.1"/>
    <property type="molecule type" value="Genomic_DNA"/>
</dbReference>
<keyword evidence="1" id="KW-0560">Oxidoreductase</keyword>
<dbReference type="GO" id="GO:0016705">
    <property type="term" value="F:oxidoreductase activity, acting on paired donors, with incorporation or reduction of molecular oxygen"/>
    <property type="evidence" value="ECO:0007669"/>
    <property type="project" value="InterPro"/>
</dbReference>
<organism evidence="3 4">
    <name type="scientific">Tectimicrobiota bacterium</name>
    <dbReference type="NCBI Taxonomy" id="2528274"/>
    <lineage>
        <taxon>Bacteria</taxon>
        <taxon>Pseudomonadati</taxon>
        <taxon>Nitrospinota/Tectimicrobiota group</taxon>
        <taxon>Candidatus Tectimicrobiota</taxon>
    </lineage>
</organism>
<evidence type="ECO:0000313" key="4">
    <source>
        <dbReference type="Proteomes" id="UP000712673"/>
    </source>
</evidence>
<dbReference type="SUPFAM" id="SSF51679">
    <property type="entry name" value="Bacterial luciferase-like"/>
    <property type="match status" value="1"/>
</dbReference>
<gene>
    <name evidence="3" type="ORF">FJZ47_01390</name>
</gene>
<feature type="domain" description="Luciferase-like" evidence="2">
    <location>
        <begin position="14"/>
        <end position="309"/>
    </location>
</feature>
<evidence type="ECO:0000259" key="2">
    <source>
        <dbReference type="Pfam" id="PF00296"/>
    </source>
</evidence>
<proteinExistence type="predicted"/>
<comment type="caution">
    <text evidence="3">The sequence shown here is derived from an EMBL/GenBank/DDBJ whole genome shotgun (WGS) entry which is preliminary data.</text>
</comment>
<accession>A0A937VZF5</accession>
<dbReference type="InterPro" id="IPR050564">
    <property type="entry name" value="F420-G6PD/mer"/>
</dbReference>
<reference evidence="3" key="1">
    <citation type="submission" date="2019-03" db="EMBL/GenBank/DDBJ databases">
        <title>Lake Tanganyika Metagenome-Assembled Genomes (MAGs).</title>
        <authorList>
            <person name="Tran P."/>
        </authorList>
    </citation>
    <scope>NUCLEOTIDE SEQUENCE</scope>
    <source>
        <strain evidence="3">K_DeepCast_65m_m2_066</strain>
    </source>
</reference>
<evidence type="ECO:0000313" key="3">
    <source>
        <dbReference type="EMBL" id="MBM3222446.1"/>
    </source>
</evidence>
<dbReference type="Gene3D" id="3.20.20.30">
    <property type="entry name" value="Luciferase-like domain"/>
    <property type="match status" value="1"/>
</dbReference>
<name>A0A937VZF5_UNCTE</name>
<dbReference type="InterPro" id="IPR011251">
    <property type="entry name" value="Luciferase-like_dom"/>
</dbReference>
<dbReference type="PANTHER" id="PTHR43244:SF1">
    <property type="entry name" value="5,10-METHYLENETETRAHYDROMETHANOPTERIN REDUCTASE"/>
    <property type="match status" value="1"/>
</dbReference>
<sequence length="332" mass="36862">MARKVSISFNWQGPMDYDQALHRVRVAEDAGVDTAWVAEAWGRDCFTLLALMARETQHIQLGTGIVNTYSRTPAALAQHFATLDELSGGRMIIGLGTSGYRVIEHWHGIPFQPSLTRLREYAEIIRIILSGEPLQYRGKVFNLQRGFRLRFQPVRSQIPIFIASLTPKSVAQTARLADGWMPVLIPLPQLQQEVRRFRQLVQEAGRDPQSVAVRSPGAVTVTHDVEKARQDSKAHVAFYITNMGDYYREQLIRMGHEEAVTVVRHAWEEGGHAAGIAAVPDALVDSLFFAGPVEACVERLQAQAEAGIDLHTVNVAMEDPQEAAHSLAKLVG</sequence>
<dbReference type="Pfam" id="PF00296">
    <property type="entry name" value="Bac_luciferase"/>
    <property type="match status" value="1"/>
</dbReference>
<dbReference type="Proteomes" id="UP000712673">
    <property type="component" value="Unassembled WGS sequence"/>
</dbReference>
<dbReference type="AlphaFoldDB" id="A0A937VZF5"/>
<dbReference type="PANTHER" id="PTHR43244">
    <property type="match status" value="1"/>
</dbReference>
<protein>
    <submittedName>
        <fullName evidence="3">LLM class flavin-dependent oxidoreductase</fullName>
    </submittedName>
</protein>